<dbReference type="SMART" id="SM00248">
    <property type="entry name" value="ANK"/>
    <property type="match status" value="4"/>
</dbReference>
<accession>A0A934T324</accession>
<dbReference type="Pfam" id="PF00023">
    <property type="entry name" value="Ank"/>
    <property type="match status" value="1"/>
</dbReference>
<evidence type="ECO:0000256" key="2">
    <source>
        <dbReference type="ARBA" id="ARBA00023043"/>
    </source>
</evidence>
<protein>
    <submittedName>
        <fullName evidence="4">Ankyrin repeat domain-containing protein</fullName>
    </submittedName>
</protein>
<keyword evidence="2" id="KW-0040">ANK repeat</keyword>
<gene>
    <name evidence="4" type="ORF">JJB74_29880</name>
</gene>
<reference evidence="4" key="1">
    <citation type="submission" date="2021-01" db="EMBL/GenBank/DDBJ databases">
        <title>Genome sequence of strain Noviherbaspirillum sp. DKR-6.</title>
        <authorList>
            <person name="Chaudhary D.K."/>
        </authorList>
    </citation>
    <scope>NUCLEOTIDE SEQUENCE</scope>
    <source>
        <strain evidence="4">DKR-6</strain>
    </source>
</reference>
<dbReference type="RefSeq" id="WP_200598213.1">
    <property type="nucleotide sequence ID" value="NZ_JAEPBG010000028.1"/>
</dbReference>
<keyword evidence="1" id="KW-0677">Repeat</keyword>
<dbReference type="Gene3D" id="1.25.40.20">
    <property type="entry name" value="Ankyrin repeat-containing domain"/>
    <property type="match status" value="3"/>
</dbReference>
<dbReference type="InterPro" id="IPR002110">
    <property type="entry name" value="Ankyrin_rpt"/>
</dbReference>
<dbReference type="PANTHER" id="PTHR24198:SF165">
    <property type="entry name" value="ANKYRIN REPEAT-CONTAINING PROTEIN-RELATED"/>
    <property type="match status" value="1"/>
</dbReference>
<dbReference type="AlphaFoldDB" id="A0A934T324"/>
<comment type="caution">
    <text evidence="4">The sequence shown here is derived from an EMBL/GenBank/DDBJ whole genome shotgun (WGS) entry which is preliminary data.</text>
</comment>
<dbReference type="SUPFAM" id="SSF48403">
    <property type="entry name" value="Ankyrin repeat"/>
    <property type="match status" value="2"/>
</dbReference>
<sequence length="718" mass="76926">MDQFPHFTSYLSSSPAPDHQRQADVTATTPPSVQPAPGVQPNAYANATAVPGQSLLVPVAPPPGWAATLSQLPLLNAGTKRDEPDSGLDPQDADNRKRARTAADATQVPMPPQPMPPFQPFMVLALHDASYWLPPGYGLQLVVCPPSTMHTTNPLIPPPAMQGDTQGSCGEDTTEVKPASAKYRAQVVDIAQDDYEPPELAAAAEYKEIEHLMTLLRDPNIDVNDTDHVGRSALHHATEGYSLAMVRMLLARPDINVNVKNCNGNTALIQAVMLETWSSPSESEDPPSEADVAINASNASNAKSTSVCGKDYPEDFEGIVLALLAAPGLDISVKNSASEDEPGFNTLTTIAAQNEVHIFPLVLPVLAMPNIDVNADVDSDTALIISARVGNDALVRMLLAMPGIDVNARNKDGKSALLEAREALNKNTNCDPAPYLRAIEMLTNHSIPTRATALDVRDLLRAIFTTHYNAPQQACSSSSAASDIVLSNESAMWLDDVCARLQFGECRTSEVPMLFASIASLPVGAQSTFARALAFGACTGHFCKANGALDEKIAAVIAKAGLREIFDDTLGKLQRASENIDLYRVDDMNLLGIAASEGNIGMLRGLAKLGAWTSLPSPNGKTALAIAVQHKQWDACTQLVTDGALPMLPLHDGYPALYHIGIAFCADAHATPSLSRLMYCLQQKNVPFDIPIKNPDAYARMMRPTVMLDELLETKLRS</sequence>
<evidence type="ECO:0000256" key="3">
    <source>
        <dbReference type="SAM" id="MobiDB-lite"/>
    </source>
</evidence>
<organism evidence="4 5">
    <name type="scientific">Noviherbaspirillum pedocola</name>
    <dbReference type="NCBI Taxonomy" id="2801341"/>
    <lineage>
        <taxon>Bacteria</taxon>
        <taxon>Pseudomonadati</taxon>
        <taxon>Pseudomonadota</taxon>
        <taxon>Betaproteobacteria</taxon>
        <taxon>Burkholderiales</taxon>
        <taxon>Oxalobacteraceae</taxon>
        <taxon>Noviherbaspirillum</taxon>
    </lineage>
</organism>
<proteinExistence type="predicted"/>
<name>A0A934T324_9BURK</name>
<evidence type="ECO:0000313" key="5">
    <source>
        <dbReference type="Proteomes" id="UP000622890"/>
    </source>
</evidence>
<feature type="region of interest" description="Disordered" evidence="3">
    <location>
        <begin position="77"/>
        <end position="113"/>
    </location>
</feature>
<feature type="region of interest" description="Disordered" evidence="3">
    <location>
        <begin position="1"/>
        <end position="45"/>
    </location>
</feature>
<dbReference type="Proteomes" id="UP000622890">
    <property type="component" value="Unassembled WGS sequence"/>
</dbReference>
<dbReference type="EMBL" id="JAEPBG010000028">
    <property type="protein sequence ID" value="MBK4738842.1"/>
    <property type="molecule type" value="Genomic_DNA"/>
</dbReference>
<evidence type="ECO:0000256" key="1">
    <source>
        <dbReference type="ARBA" id="ARBA00022737"/>
    </source>
</evidence>
<evidence type="ECO:0000313" key="4">
    <source>
        <dbReference type="EMBL" id="MBK4738842.1"/>
    </source>
</evidence>
<keyword evidence="5" id="KW-1185">Reference proteome</keyword>
<dbReference type="Pfam" id="PF12796">
    <property type="entry name" value="Ank_2"/>
    <property type="match status" value="1"/>
</dbReference>
<dbReference type="InterPro" id="IPR036770">
    <property type="entry name" value="Ankyrin_rpt-contain_sf"/>
</dbReference>
<dbReference type="PANTHER" id="PTHR24198">
    <property type="entry name" value="ANKYRIN REPEAT AND PROTEIN KINASE DOMAIN-CONTAINING PROTEIN"/>
    <property type="match status" value="1"/>
</dbReference>